<organism evidence="2 4">
    <name type="scientific">Haladaptatus paucihalophilus DX253</name>
    <dbReference type="NCBI Taxonomy" id="797209"/>
    <lineage>
        <taxon>Archaea</taxon>
        <taxon>Methanobacteriati</taxon>
        <taxon>Methanobacteriota</taxon>
        <taxon>Stenosarchaea group</taxon>
        <taxon>Halobacteria</taxon>
        <taxon>Halobacteriales</taxon>
        <taxon>Haladaptataceae</taxon>
        <taxon>Haladaptatus</taxon>
    </lineage>
</organism>
<dbReference type="STRING" id="797209.GCA_000376445_02448"/>
<evidence type="ECO:0000313" key="2">
    <source>
        <dbReference type="EMBL" id="EFW92143.1"/>
    </source>
</evidence>
<dbReference type="eggNOG" id="arCOG02565">
    <property type="taxonomic scope" value="Archaea"/>
</dbReference>
<dbReference type="EMBL" id="AEMG01000009">
    <property type="protein sequence ID" value="EFW92143.1"/>
    <property type="molecule type" value="Genomic_DNA"/>
</dbReference>
<evidence type="ECO:0000313" key="5">
    <source>
        <dbReference type="Proteomes" id="UP000184203"/>
    </source>
</evidence>
<reference evidence="2 4" key="1">
    <citation type="journal article" date="2014" name="ISME J.">
        <title>Trehalose/2-sulfotrehalose biosynthesis and glycine-betaine uptake are widely spread mechanisms for osmoadaptation in the Halobacteriales.</title>
        <authorList>
            <person name="Youssef N.H."/>
            <person name="Savage-Ashlock K.N."/>
            <person name="McCully A.L."/>
            <person name="Luedtke B."/>
            <person name="Shaw E.I."/>
            <person name="Hoff W.D."/>
            <person name="Elshahed M.S."/>
        </authorList>
    </citation>
    <scope>NUCLEOTIDE SEQUENCE [LARGE SCALE GENOMIC DNA]</scope>
    <source>
        <strain evidence="2 4">DX253</strain>
    </source>
</reference>
<gene>
    <name evidence="3" type="ORF">SAMN05444342_2553</name>
    <name evidence="2" type="ORF">ZOD2009_11720</name>
</gene>
<reference evidence="3" key="2">
    <citation type="submission" date="2016-11" db="EMBL/GenBank/DDBJ databases">
        <authorList>
            <person name="Jaros S."/>
            <person name="Januszkiewicz K."/>
            <person name="Wedrychowicz H."/>
        </authorList>
    </citation>
    <scope>NUCLEOTIDE SEQUENCE [LARGE SCALE GENOMIC DNA]</scope>
    <source>
        <strain evidence="3">DX253</strain>
    </source>
</reference>
<dbReference type="Pfam" id="PF08309">
    <property type="entry name" value="LVIVD"/>
    <property type="match status" value="3"/>
</dbReference>
<evidence type="ECO:0000313" key="4">
    <source>
        <dbReference type="Proteomes" id="UP000003751"/>
    </source>
</evidence>
<name>E7QU64_HALPU</name>
<reference evidence="5" key="3">
    <citation type="submission" date="2016-11" db="EMBL/GenBank/DDBJ databases">
        <authorList>
            <person name="Varghese N."/>
            <person name="Submissions S."/>
        </authorList>
    </citation>
    <scope>NUCLEOTIDE SEQUENCE [LARGE SCALE GENOMIC DNA]</scope>
    <source>
        <strain evidence="5">DX253</strain>
    </source>
</reference>
<feature type="compositionally biased region" description="Low complexity" evidence="1">
    <location>
        <begin position="454"/>
        <end position="465"/>
    </location>
</feature>
<dbReference type="PATRIC" id="fig|797209.4.peg.2309"/>
<protein>
    <submittedName>
        <fullName evidence="3">LVIVD repeat-containing protein</fullName>
    </submittedName>
    <submittedName>
        <fullName evidence="2">NifU-like domain protein</fullName>
    </submittedName>
</protein>
<keyword evidence="5" id="KW-1185">Reference proteome</keyword>
<evidence type="ECO:0000256" key="1">
    <source>
        <dbReference type="SAM" id="MobiDB-lite"/>
    </source>
</evidence>
<dbReference type="InterPro" id="IPR013211">
    <property type="entry name" value="LVIVD"/>
</dbReference>
<dbReference type="Proteomes" id="UP000003751">
    <property type="component" value="Unassembled WGS sequence"/>
</dbReference>
<feature type="compositionally biased region" description="Polar residues" evidence="1">
    <location>
        <begin position="444"/>
        <end position="453"/>
    </location>
</feature>
<sequence length="512" mass="54568">MHRREFLRTAAVGGGAASLFASGGVVSDGVADTEAYRPLGRVAIRNAKEAVVGNDGKTAFVATTDGFATVDIRNPKQPTVMAERHDLLAQRDGGPLLQIWDAKVDGDRLLVAGPANPIGSDAVHGVLLYDVRDPTDPKRVAFHETTFPIHNAFLKDDIAYLTGNDGDGNPLVLVDVSNDAPTEVGRWSMVDYDEDWKDVDSWVRTLHDVWVHDGRAYLAQWDAGTWVVDVSDPKRPTYVSHFGGRSVDDLASIPSSQEQEAVIGLPGNAHFVTTNEDASLLACNKEAWDTDGPDTTGPGGIDLWDISDVTKPRKLATIRPPKTDDPSYDFAASLSSVAASLSPVGVASGHDCHECGQGSSATGWTTSHNFDFVGDRLYTSWYSGGVKLFDVSDPANPTELAWWRKPSEAAFWTAQRVSDDVFIGGSMGQEGDGRGGLYTFPNRGGQQRNPPSLTGTGTASETTTSKPVTGGDGTTDSDDGGTSLTKEGRFGAGVAGLSILGVGVWKRFRGQN</sequence>
<dbReference type="Proteomes" id="UP000184203">
    <property type="component" value="Unassembled WGS sequence"/>
</dbReference>
<accession>E7QU64</accession>
<feature type="region of interest" description="Disordered" evidence="1">
    <location>
        <begin position="433"/>
        <end position="488"/>
    </location>
</feature>
<dbReference type="RefSeq" id="WP_007979969.1">
    <property type="nucleotide sequence ID" value="NZ_AEMG01000009.1"/>
</dbReference>
<dbReference type="EMBL" id="FRAN01000003">
    <property type="protein sequence ID" value="SHK89972.1"/>
    <property type="molecule type" value="Genomic_DNA"/>
</dbReference>
<proteinExistence type="predicted"/>
<evidence type="ECO:0000313" key="3">
    <source>
        <dbReference type="EMBL" id="SHK89972.1"/>
    </source>
</evidence>
<dbReference type="OrthoDB" id="134269at2157"/>
<dbReference type="AlphaFoldDB" id="E7QU64"/>